<name>A0ABP7WL99_9GAMM</name>
<dbReference type="EMBL" id="BAABDM010000002">
    <property type="protein sequence ID" value="GAA4091337.1"/>
    <property type="molecule type" value="Genomic_DNA"/>
</dbReference>
<dbReference type="PANTHER" id="PTHR10605">
    <property type="entry name" value="HEPARAN SULFATE SULFOTRANSFERASE"/>
    <property type="match status" value="1"/>
</dbReference>
<dbReference type="Proteomes" id="UP001500392">
    <property type="component" value="Unassembled WGS sequence"/>
</dbReference>
<dbReference type="RefSeq" id="WP_344933790.1">
    <property type="nucleotide sequence ID" value="NZ_BAABDM010000002.1"/>
</dbReference>
<gene>
    <name evidence="4" type="ORF">GCM10022414_13240</name>
</gene>
<sequence>MKNISFCVVGAQKAGTTSVHEALIRVPNISLPWNKESNYFFSEVGMSAADYLSKFHAENSQRADVFFGEVNPEYCTSLVALENLKAMNSSIKIIFIMRDPFSRACSQYDMNVRRGRECRPFEQAITESVGEKELIKHFNYIERSDYLAIVENLVHVFPRENILFLNYSDMESSPQVFLNKMLDFIGCDSYVGEDAGISRHNVNARPIFPLVEWLISKESLIKKILRIPFRLVFRGPSVRHKILTFFEVVNHREVERVRSCSDREAFDSVLMLDAASLKEMTGVDIA</sequence>
<accession>A0ABP7WL99</accession>
<evidence type="ECO:0000313" key="5">
    <source>
        <dbReference type="Proteomes" id="UP001500392"/>
    </source>
</evidence>
<dbReference type="Pfam" id="PF00685">
    <property type="entry name" value="Sulfotransfer_1"/>
    <property type="match status" value="1"/>
</dbReference>
<comment type="caution">
    <text evidence="4">The sequence shown here is derived from an EMBL/GenBank/DDBJ whole genome shotgun (WGS) entry which is preliminary data.</text>
</comment>
<evidence type="ECO:0000256" key="2">
    <source>
        <dbReference type="ARBA" id="ARBA00023180"/>
    </source>
</evidence>
<keyword evidence="5" id="KW-1185">Reference proteome</keyword>
<keyword evidence="2" id="KW-0325">Glycoprotein</keyword>
<evidence type="ECO:0000256" key="1">
    <source>
        <dbReference type="ARBA" id="ARBA00022679"/>
    </source>
</evidence>
<dbReference type="Gene3D" id="3.40.50.300">
    <property type="entry name" value="P-loop containing nucleotide triphosphate hydrolases"/>
    <property type="match status" value="1"/>
</dbReference>
<keyword evidence="1" id="KW-0808">Transferase</keyword>
<dbReference type="SUPFAM" id="SSF52540">
    <property type="entry name" value="P-loop containing nucleoside triphosphate hydrolases"/>
    <property type="match status" value="1"/>
</dbReference>
<reference evidence="5" key="1">
    <citation type="journal article" date="2019" name="Int. J. Syst. Evol. Microbiol.">
        <title>The Global Catalogue of Microorganisms (GCM) 10K type strain sequencing project: providing services to taxonomists for standard genome sequencing and annotation.</title>
        <authorList>
            <consortium name="The Broad Institute Genomics Platform"/>
            <consortium name="The Broad Institute Genome Sequencing Center for Infectious Disease"/>
            <person name="Wu L."/>
            <person name="Ma J."/>
        </authorList>
    </citation>
    <scope>NUCLEOTIDE SEQUENCE [LARGE SCALE GENOMIC DNA]</scope>
    <source>
        <strain evidence="5">JCM 17304</strain>
    </source>
</reference>
<dbReference type="InterPro" id="IPR000863">
    <property type="entry name" value="Sulfotransferase_dom"/>
</dbReference>
<feature type="domain" description="Sulfotransferase" evidence="3">
    <location>
        <begin position="7"/>
        <end position="188"/>
    </location>
</feature>
<proteinExistence type="predicted"/>
<dbReference type="PANTHER" id="PTHR10605:SF56">
    <property type="entry name" value="BIFUNCTIONAL HEPARAN SULFATE N-DEACETYLASE_N-SULFOTRANSFERASE"/>
    <property type="match status" value="1"/>
</dbReference>
<organism evidence="4 5">
    <name type="scientific">Zhongshania borealis</name>
    <dbReference type="NCBI Taxonomy" id="889488"/>
    <lineage>
        <taxon>Bacteria</taxon>
        <taxon>Pseudomonadati</taxon>
        <taxon>Pseudomonadota</taxon>
        <taxon>Gammaproteobacteria</taxon>
        <taxon>Cellvibrionales</taxon>
        <taxon>Spongiibacteraceae</taxon>
        <taxon>Zhongshania</taxon>
    </lineage>
</organism>
<protein>
    <recommendedName>
        <fullName evidence="3">Sulfotransferase domain-containing protein</fullName>
    </recommendedName>
</protein>
<evidence type="ECO:0000259" key="3">
    <source>
        <dbReference type="Pfam" id="PF00685"/>
    </source>
</evidence>
<dbReference type="InterPro" id="IPR037359">
    <property type="entry name" value="NST/OST"/>
</dbReference>
<dbReference type="InterPro" id="IPR027417">
    <property type="entry name" value="P-loop_NTPase"/>
</dbReference>
<evidence type="ECO:0000313" key="4">
    <source>
        <dbReference type="EMBL" id="GAA4091337.1"/>
    </source>
</evidence>